<organism evidence="3 4">
    <name type="scientific">Chitinophaga costaii</name>
    <dbReference type="NCBI Taxonomy" id="1335309"/>
    <lineage>
        <taxon>Bacteria</taxon>
        <taxon>Pseudomonadati</taxon>
        <taxon>Bacteroidota</taxon>
        <taxon>Chitinophagia</taxon>
        <taxon>Chitinophagales</taxon>
        <taxon>Chitinophagaceae</taxon>
        <taxon>Chitinophaga</taxon>
    </lineage>
</organism>
<protein>
    <recommendedName>
        <fullName evidence="2">DUF5060 domain-containing protein</fullName>
    </recommendedName>
</protein>
<gene>
    <name evidence="3" type="ORF">GA0116948_110172</name>
</gene>
<evidence type="ECO:0000313" key="3">
    <source>
        <dbReference type="EMBL" id="SCC49215.1"/>
    </source>
</evidence>
<dbReference type="Gene3D" id="2.60.40.10">
    <property type="entry name" value="Immunoglobulins"/>
    <property type="match status" value="1"/>
</dbReference>
<reference evidence="3 4" key="1">
    <citation type="submission" date="2016-08" db="EMBL/GenBank/DDBJ databases">
        <authorList>
            <person name="Seilhamer J.J."/>
        </authorList>
    </citation>
    <scope>NUCLEOTIDE SEQUENCE [LARGE SCALE GENOMIC DNA]</scope>
    <source>
        <strain evidence="3 4">A37T2</strain>
    </source>
</reference>
<dbReference type="RefSeq" id="WP_165798486.1">
    <property type="nucleotide sequence ID" value="NZ_FMAR01000010.1"/>
</dbReference>
<name>A0A1C4F0J9_9BACT</name>
<dbReference type="Pfam" id="PF16586">
    <property type="entry name" value="DUF5060"/>
    <property type="match status" value="1"/>
</dbReference>
<evidence type="ECO:0000259" key="2">
    <source>
        <dbReference type="Pfam" id="PF16586"/>
    </source>
</evidence>
<dbReference type="EMBL" id="FMAR01000010">
    <property type="protein sequence ID" value="SCC49215.1"/>
    <property type="molecule type" value="Genomic_DNA"/>
</dbReference>
<evidence type="ECO:0000313" key="4">
    <source>
        <dbReference type="Proteomes" id="UP000242818"/>
    </source>
</evidence>
<sequence length="551" mass="63426">MKQNLSLLLLLALALPLHATVIINKAQPLTPVITQYQKAEWNITLTATYNNPYDQRQVSLDMLLKSPSGKPLLLPCYYDAVQQTWKARFTPQESGTYQYHFHLQAGQEDTSNADQRFTAQASNSQGFLHKHDLWTFQYDNGDLFRGIGENIAWESRDFEADKWTYQYLLPKLAQNGGNFFRTWMCYWNLPLEWKKVHNTKRYSNSDAYFNPGAITRMDSLVAQCDSLHLHFMLTLDWHGHFMQNGGWKNSNYNVANGGPCTTPTDFFTLPAAQEMYKNRLRYIVARWGYSSSIAVWEFFNEVDNAAFTQQDSILIPLPAIAQWHLEMSRYLKGLDPYQHLVSTSISHRDIIGMNSIPYIDFNQKHIYKYTEKIPGIYPDYIQTFGKPYVVGEFGYRWEDQDPKYAVEADYDYKRGLWYGLFSATPLLPMSWWWELFDDQHMMPYLQSVRTISNHMLNAGKGAFTPIPVKAGLLEAYALQCGQTYYVYLLNNTDTTQSPSLQLTVPAGYKLQQFTPSANAFTTQAYTGTAKGMAIRGFALPAKTETVLVFSK</sequence>
<dbReference type="InterPro" id="IPR032260">
    <property type="entry name" value="DUF5060"/>
</dbReference>
<keyword evidence="1" id="KW-0732">Signal</keyword>
<dbReference type="STRING" id="1335309.GA0116948_110172"/>
<dbReference type="SUPFAM" id="SSF51445">
    <property type="entry name" value="(Trans)glycosidases"/>
    <property type="match status" value="1"/>
</dbReference>
<feature type="signal peptide" evidence="1">
    <location>
        <begin position="1"/>
        <end position="19"/>
    </location>
</feature>
<dbReference type="Gene3D" id="3.20.20.80">
    <property type="entry name" value="Glycosidases"/>
    <property type="match status" value="1"/>
</dbReference>
<dbReference type="AlphaFoldDB" id="A0A1C4F0J9"/>
<evidence type="ECO:0000256" key="1">
    <source>
        <dbReference type="SAM" id="SignalP"/>
    </source>
</evidence>
<keyword evidence="4" id="KW-1185">Reference proteome</keyword>
<dbReference type="Proteomes" id="UP000242818">
    <property type="component" value="Unassembled WGS sequence"/>
</dbReference>
<feature type="domain" description="DUF5060" evidence="2">
    <location>
        <begin position="33"/>
        <end position="102"/>
    </location>
</feature>
<dbReference type="InterPro" id="IPR017853">
    <property type="entry name" value="GH"/>
</dbReference>
<dbReference type="InterPro" id="IPR013783">
    <property type="entry name" value="Ig-like_fold"/>
</dbReference>
<feature type="chain" id="PRO_5008691642" description="DUF5060 domain-containing protein" evidence="1">
    <location>
        <begin position="20"/>
        <end position="551"/>
    </location>
</feature>
<proteinExistence type="predicted"/>
<accession>A0A1C4F0J9</accession>